<protein>
    <submittedName>
        <fullName evidence="1">Uncharacterized protein</fullName>
    </submittedName>
</protein>
<name>A0A3G2HSB0_9BURK</name>
<sequence>MRNVGVYAIRLVDLRIQISGRGSENGAAQFLIDGDGWDGRVLTVSVRRWPIVQEIAPPPMP</sequence>
<accession>A0A3G2HSB0</accession>
<dbReference type="AlphaFoldDB" id="A0A3G2HSB0"/>
<dbReference type="EMBL" id="CP032153">
    <property type="protein sequence ID" value="AYN20020.1"/>
    <property type="molecule type" value="Genomic_DNA"/>
</dbReference>
<dbReference type="KEGG" id="aaqu:D3M96_05395"/>
<proteinExistence type="predicted"/>
<reference evidence="1 2" key="1">
    <citation type="submission" date="2018-09" db="EMBL/GenBank/DDBJ databases">
        <title>Complete genome sequence of the hydrocarbonoclastic bacterium Alcaligenes aquatilis QD168, isolated from a crude-oil polluted marine sediment of Central Chile.</title>
        <authorList>
            <person name="Duran R.E."/>
            <person name="Barra B."/>
            <person name="Salva-Serra F."/>
            <person name="Mendez V."/>
            <person name="Moore E.R.B."/>
            <person name="Seeger M."/>
        </authorList>
    </citation>
    <scope>NUCLEOTIDE SEQUENCE [LARGE SCALE GENOMIC DNA]</scope>
    <source>
        <strain evidence="1 2">QD168</strain>
    </source>
</reference>
<gene>
    <name evidence="1" type="ORF">D3M96_05395</name>
</gene>
<evidence type="ECO:0000313" key="1">
    <source>
        <dbReference type="EMBL" id="AYN20020.1"/>
    </source>
</evidence>
<dbReference type="Proteomes" id="UP000268070">
    <property type="component" value="Chromosome"/>
</dbReference>
<evidence type="ECO:0000313" key="2">
    <source>
        <dbReference type="Proteomes" id="UP000268070"/>
    </source>
</evidence>
<organism evidence="1 2">
    <name type="scientific">Alcaligenes aquatilis</name>
    <dbReference type="NCBI Taxonomy" id="323284"/>
    <lineage>
        <taxon>Bacteria</taxon>
        <taxon>Pseudomonadati</taxon>
        <taxon>Pseudomonadota</taxon>
        <taxon>Betaproteobacteria</taxon>
        <taxon>Burkholderiales</taxon>
        <taxon>Alcaligenaceae</taxon>
        <taxon>Alcaligenes</taxon>
    </lineage>
</organism>